<sequence>MSATRSRDNSIKRKNVQVVVRVRPLSESERSLGNKNIVSCDFGGKTVSLKNVNASDSLRFIQGQKCFGSYDKVFGPESTQLEVYEGVLAPLMKEVLNGYNCTVFAYGQTGSGKTFTMEGRHDDSNDYTWNTDPTAGIIPRTLQQIFSELGVDIDYTVRVSFVELYNEQIFDLLSRSENSQLESLRIFDDKEKGVSIIGAEEVIVLSLKEVYDLLRRGAEKRRTATTLINMTSSRSHSVFTISVMIREPGLVDGEELLRQGKLNLVDLAGSENIARSGATDIRAREAGNINTSLLALGRVINALTMGSSHIPYRESKLTRILQDSLGGKTITTIIATISPASSNFEESVNTLDYAQRAKNIRNNPEVNLRITRKGLLKEYKDEIDRLRRDLLAAREEKRAFLDQEKSSSAVQKEPEILSCEKSHEPSTSENSDEIQKGKVAEICEKLQKGAQSADDIRSLEQQLNQMKESQTSTQLELEEIRKRELALINENTLLRQNLAECLQKAENGEKKVEEVKQKQLENNKFILEDLRKKLAATECQRDILNKENGRLREQLDNINKNCEEKVEQIKQVQRRSESCDKLQLDRLQFELDLTNKKYEEAKATLVDLDAQCERLMQKLQKCEFERNSYKNDFEQMRAKSGKLRSENFEFRKLQSENLSLKNNEKCLERKIVDLELQLKKSRSTVQKEPEIVSCEKLNEPSTSQFDVIKKGKVAEIREKLQKGAKSADDIRSLEQQLNQMKELQTSTQLELEEIRKRELALINENTLLRQNFAECLQKAENFRDQFKASNEENDKIKLELKIAEENKVSLEDKLQEALSDLEQKSKLVAYLQSVMQPKQMQKLPRPRPSLLSSESDYISEIESEYKQCQQLEQQRDELKNDLELKRRVLAETQNNQIIEEDEIVPLINVRRSIRDQQSCGETLSQTTSESLTLKTFVTGTNSNFTPGKMRHDIPHRWKRQFVTMASNRCQFCFEGFPYFTYVYRCRDCNMVVHKHCKVSVVNTCGLPYECADFYLDAYSGGMNGEQMTGWIKLLVLPASTPSGATRFSTSSPVTFAITEKWQNAWAMIEKHSLNFYESDQLALQRTGPPFININLDHEQWRIYNQTTEKPLGGVKENDMSMLIELRMPNRTLLMLTPTSQAKQRWVQALQQATNRRIFIQRRPSSTIVTNQLLLSLEKPRNLCINCTQWLPYNNGNEYLLIGAQEGLFAAAITQNRAPFQIAGIFKVFWMEFLPEFDMLLTICDSSRRLGAIHSQQLNRALRADQQPSVYVTTAAPNIEQCHIAVVSKVEHNRGKRFVYVATIDSIYILQYVAKLGVFSTIRQILTEEPPIAICSTQNGFIFGADNFRFLSNENNFGGDDMQLAVDNCPYDFPVAVVEISDNEFLLAFHNFGLFVNSKGKRTRSRNIEWEKVPLEFVYTAPHLYIVYCEFLEVVRVAPHTGMESSLLTDDRNIFKCRSAHHTGFGPRPYDVLFAVSSVDIVELHSFSRTDEESQPSVKSILKRKLNEPTASNEKRKY</sequence>
<organism evidence="21 22">
    <name type="scientific">Meloidogyne incognita</name>
    <name type="common">Southern root-knot nematode worm</name>
    <name type="synonym">Oxyuris incognita</name>
    <dbReference type="NCBI Taxonomy" id="6306"/>
    <lineage>
        <taxon>Eukaryota</taxon>
        <taxon>Metazoa</taxon>
        <taxon>Ecdysozoa</taxon>
        <taxon>Nematoda</taxon>
        <taxon>Chromadorea</taxon>
        <taxon>Rhabditida</taxon>
        <taxon>Tylenchina</taxon>
        <taxon>Tylenchomorpha</taxon>
        <taxon>Tylenchoidea</taxon>
        <taxon>Meloidogynidae</taxon>
        <taxon>Meloidogyninae</taxon>
        <taxon>Meloidogyne</taxon>
        <taxon>Meloidogyne incognita group</taxon>
    </lineage>
</organism>
<evidence type="ECO:0000256" key="7">
    <source>
        <dbReference type="ARBA" id="ARBA00022833"/>
    </source>
</evidence>
<keyword evidence="8 14" id="KW-0067">ATP-binding</keyword>
<evidence type="ECO:0000256" key="15">
    <source>
        <dbReference type="SAM" id="Coils"/>
    </source>
</evidence>
<evidence type="ECO:0000259" key="20">
    <source>
        <dbReference type="PROSITE" id="PS50219"/>
    </source>
</evidence>
<evidence type="ECO:0000256" key="16">
    <source>
        <dbReference type="SAM" id="MobiDB-lite"/>
    </source>
</evidence>
<keyword evidence="10" id="KW-0206">Cytoskeleton</keyword>
<evidence type="ECO:0000256" key="9">
    <source>
        <dbReference type="ARBA" id="ARBA00023175"/>
    </source>
</evidence>
<dbReference type="Gene3D" id="3.40.850.10">
    <property type="entry name" value="Kinesin motor domain"/>
    <property type="match status" value="1"/>
</dbReference>
<keyword evidence="21" id="KW-1185">Reference proteome</keyword>
<dbReference type="WBParaSite" id="Minc3s00282g09333">
    <property type="protein sequence ID" value="Minc3s00282g09333"/>
    <property type="gene ID" value="Minc3s00282g09333"/>
</dbReference>
<feature type="region of interest" description="Disordered" evidence="16">
    <location>
        <begin position="1491"/>
        <end position="1517"/>
    </location>
</feature>
<evidence type="ECO:0000256" key="8">
    <source>
        <dbReference type="ARBA" id="ARBA00022840"/>
    </source>
</evidence>
<evidence type="ECO:0000256" key="1">
    <source>
        <dbReference type="ARBA" id="ARBA00004245"/>
    </source>
</evidence>
<dbReference type="Pfam" id="PF00225">
    <property type="entry name" value="Kinesin"/>
    <property type="match status" value="1"/>
</dbReference>
<dbReference type="PROSITE" id="PS50219">
    <property type="entry name" value="CNH"/>
    <property type="match status" value="1"/>
</dbReference>
<comment type="similarity">
    <text evidence="11">Belongs to the TRAFAC class myosin-kinesin ATPase superfamily. Kinesin family. KIN-5/BimC subfamily.</text>
</comment>
<dbReference type="SMART" id="SM00036">
    <property type="entry name" value="CNH"/>
    <property type="match status" value="1"/>
</dbReference>
<evidence type="ECO:0000256" key="4">
    <source>
        <dbReference type="ARBA" id="ARBA00022701"/>
    </source>
</evidence>
<dbReference type="GO" id="GO:0007018">
    <property type="term" value="P:microtubule-based movement"/>
    <property type="evidence" value="ECO:0007669"/>
    <property type="project" value="InterPro"/>
</dbReference>
<dbReference type="SMART" id="SM00129">
    <property type="entry name" value="KISc"/>
    <property type="match status" value="1"/>
</dbReference>
<feature type="domain" description="CNH" evidence="20">
    <location>
        <begin position="1181"/>
        <end position="1460"/>
    </location>
</feature>
<evidence type="ECO:0000256" key="12">
    <source>
        <dbReference type="ARBA" id="ARBA00047899"/>
    </source>
</evidence>
<dbReference type="Pfam" id="PF00780">
    <property type="entry name" value="CNH"/>
    <property type="match status" value="1"/>
</dbReference>
<dbReference type="InterPro" id="IPR036961">
    <property type="entry name" value="Kinesin_motor_dom_sf"/>
</dbReference>
<dbReference type="PROSITE" id="PS50067">
    <property type="entry name" value="KINESIN_MOTOR_2"/>
    <property type="match status" value="1"/>
</dbReference>
<evidence type="ECO:0000259" key="18">
    <source>
        <dbReference type="PROSITE" id="PS50067"/>
    </source>
</evidence>
<protein>
    <submittedName>
        <fullName evidence="22">Uncharacterized protein</fullName>
    </submittedName>
</protein>
<dbReference type="InterPro" id="IPR001752">
    <property type="entry name" value="Kinesin_motor_dom"/>
</dbReference>
<evidence type="ECO:0000256" key="3">
    <source>
        <dbReference type="ARBA" id="ARBA00022553"/>
    </source>
</evidence>
<feature type="coiled-coil region" evidence="15">
    <location>
        <begin position="861"/>
        <end position="895"/>
    </location>
</feature>
<keyword evidence="5" id="KW-0479">Metal-binding</keyword>
<dbReference type="PROSITE" id="PS00411">
    <property type="entry name" value="KINESIN_MOTOR_1"/>
    <property type="match status" value="1"/>
</dbReference>
<dbReference type="PANTHER" id="PTHR47970">
    <property type="entry name" value="KINESIN-LIKE PROTEIN KIF11"/>
    <property type="match status" value="1"/>
</dbReference>
<dbReference type="Proteomes" id="UP000887563">
    <property type="component" value="Unplaced"/>
</dbReference>
<comment type="catalytic activity">
    <reaction evidence="13">
        <text>L-seryl-[protein] + ATP = O-phospho-L-seryl-[protein] + ADP + H(+)</text>
        <dbReference type="Rhea" id="RHEA:17989"/>
        <dbReference type="Rhea" id="RHEA-COMP:9863"/>
        <dbReference type="Rhea" id="RHEA-COMP:11604"/>
        <dbReference type="ChEBI" id="CHEBI:15378"/>
        <dbReference type="ChEBI" id="CHEBI:29999"/>
        <dbReference type="ChEBI" id="CHEBI:30616"/>
        <dbReference type="ChEBI" id="CHEBI:83421"/>
        <dbReference type="ChEBI" id="CHEBI:456216"/>
        <dbReference type="EC" id="2.7.11.1"/>
    </reaction>
</comment>
<feature type="binding site" evidence="14">
    <location>
        <begin position="107"/>
        <end position="114"/>
    </location>
    <ligand>
        <name>ATP</name>
        <dbReference type="ChEBI" id="CHEBI:30616"/>
    </ligand>
</feature>
<dbReference type="Gene3D" id="2.30.29.30">
    <property type="entry name" value="Pleckstrin-homology domain (PH domain)/Phosphotyrosine-binding domain (PTB)"/>
    <property type="match status" value="1"/>
</dbReference>
<dbReference type="InterPro" id="IPR047149">
    <property type="entry name" value="KIF11-like"/>
</dbReference>
<dbReference type="GO" id="GO:0005524">
    <property type="term" value="F:ATP binding"/>
    <property type="evidence" value="ECO:0007669"/>
    <property type="project" value="UniProtKB-UniRule"/>
</dbReference>
<dbReference type="SUPFAM" id="SSF52540">
    <property type="entry name" value="P-loop containing nucleoside triphosphate hydrolases"/>
    <property type="match status" value="1"/>
</dbReference>
<dbReference type="GO" id="GO:0008017">
    <property type="term" value="F:microtubule binding"/>
    <property type="evidence" value="ECO:0007669"/>
    <property type="project" value="InterPro"/>
</dbReference>
<evidence type="ECO:0000256" key="13">
    <source>
        <dbReference type="ARBA" id="ARBA00048679"/>
    </source>
</evidence>
<feature type="coiled-coil region" evidence="15">
    <location>
        <begin position="730"/>
        <end position="827"/>
    </location>
</feature>
<feature type="domain" description="PH" evidence="17">
    <location>
        <begin position="1038"/>
        <end position="1154"/>
    </location>
</feature>
<dbReference type="GO" id="GO:0008574">
    <property type="term" value="F:plus-end-directed microtubule motor activity"/>
    <property type="evidence" value="ECO:0007669"/>
    <property type="project" value="TreeGrafter"/>
</dbReference>
<dbReference type="InterPro" id="IPR046349">
    <property type="entry name" value="C1-like_sf"/>
</dbReference>
<dbReference type="SUPFAM" id="SSF57889">
    <property type="entry name" value="Cysteine-rich domain"/>
    <property type="match status" value="1"/>
</dbReference>
<dbReference type="PANTHER" id="PTHR47970:SF12">
    <property type="entry name" value="KINESIN FAMILY MEMBER 11"/>
    <property type="match status" value="1"/>
</dbReference>
<dbReference type="PROSITE" id="PS00479">
    <property type="entry name" value="ZF_DAG_PE_1"/>
    <property type="match status" value="1"/>
</dbReference>
<reference evidence="22" key="1">
    <citation type="submission" date="2022-11" db="UniProtKB">
        <authorList>
            <consortium name="WormBaseParasite"/>
        </authorList>
    </citation>
    <scope>IDENTIFICATION</scope>
</reference>
<dbReference type="SMART" id="SM00109">
    <property type="entry name" value="C1"/>
    <property type="match status" value="1"/>
</dbReference>
<dbReference type="InterPro" id="IPR019821">
    <property type="entry name" value="Kinesin_motor_CS"/>
</dbReference>
<accession>A0A914L609</accession>
<dbReference type="Gene3D" id="3.30.60.20">
    <property type="match status" value="1"/>
</dbReference>
<keyword evidence="9 14" id="KW-0505">Motor protein</keyword>
<evidence type="ECO:0000256" key="2">
    <source>
        <dbReference type="ARBA" id="ARBA00022490"/>
    </source>
</evidence>
<name>A0A914L609_MELIC</name>
<dbReference type="GO" id="GO:0051231">
    <property type="term" value="P:spindle elongation"/>
    <property type="evidence" value="ECO:0007669"/>
    <property type="project" value="TreeGrafter"/>
</dbReference>
<dbReference type="InterPro" id="IPR011993">
    <property type="entry name" value="PH-like_dom_sf"/>
</dbReference>
<feature type="coiled-coil region" evidence="15">
    <location>
        <begin position="456"/>
        <end position="684"/>
    </location>
</feature>
<dbReference type="PROSITE" id="PS50003">
    <property type="entry name" value="PH_DOMAIN"/>
    <property type="match status" value="1"/>
</dbReference>
<dbReference type="PROSITE" id="PS50081">
    <property type="entry name" value="ZF_DAG_PE_2"/>
    <property type="match status" value="1"/>
</dbReference>
<keyword evidence="3" id="KW-0597">Phosphoprotein</keyword>
<dbReference type="GO" id="GO:0046872">
    <property type="term" value="F:metal ion binding"/>
    <property type="evidence" value="ECO:0007669"/>
    <property type="project" value="UniProtKB-KW"/>
</dbReference>
<evidence type="ECO:0000256" key="14">
    <source>
        <dbReference type="PROSITE-ProRule" id="PRU00283"/>
    </source>
</evidence>
<evidence type="ECO:0000259" key="17">
    <source>
        <dbReference type="PROSITE" id="PS50003"/>
    </source>
</evidence>
<feature type="domain" description="Kinesin motor" evidence="18">
    <location>
        <begin position="15"/>
        <end position="360"/>
    </location>
</feature>
<evidence type="ECO:0000256" key="10">
    <source>
        <dbReference type="ARBA" id="ARBA00023212"/>
    </source>
</evidence>
<dbReference type="FunFam" id="3.40.850.10:FF:000019">
    <property type="entry name" value="Kinesin-like protein KIN-5D"/>
    <property type="match status" value="1"/>
</dbReference>
<evidence type="ECO:0000256" key="11">
    <source>
        <dbReference type="ARBA" id="ARBA00034704"/>
    </source>
</evidence>
<feature type="compositionally biased region" description="Basic and acidic residues" evidence="16">
    <location>
        <begin position="412"/>
        <end position="426"/>
    </location>
</feature>
<dbReference type="SUPFAM" id="SSF50729">
    <property type="entry name" value="PH domain-like"/>
    <property type="match status" value="1"/>
</dbReference>
<dbReference type="GO" id="GO:0072686">
    <property type="term" value="C:mitotic spindle"/>
    <property type="evidence" value="ECO:0007669"/>
    <property type="project" value="TreeGrafter"/>
</dbReference>
<evidence type="ECO:0000256" key="6">
    <source>
        <dbReference type="ARBA" id="ARBA00022741"/>
    </source>
</evidence>
<evidence type="ECO:0000313" key="22">
    <source>
        <dbReference type="WBParaSite" id="Minc3s00282g09333"/>
    </source>
</evidence>
<dbReference type="InterPro" id="IPR027417">
    <property type="entry name" value="P-loop_NTPase"/>
</dbReference>
<dbReference type="InterPro" id="IPR001180">
    <property type="entry name" value="CNH_dom"/>
</dbReference>
<evidence type="ECO:0000259" key="19">
    <source>
        <dbReference type="PROSITE" id="PS50081"/>
    </source>
</evidence>
<feature type="region of interest" description="Disordered" evidence="16">
    <location>
        <begin position="402"/>
        <end position="435"/>
    </location>
</feature>
<comment type="catalytic activity">
    <reaction evidence="12">
        <text>L-threonyl-[protein] + ATP = O-phospho-L-threonyl-[protein] + ADP + H(+)</text>
        <dbReference type="Rhea" id="RHEA:46608"/>
        <dbReference type="Rhea" id="RHEA-COMP:11060"/>
        <dbReference type="Rhea" id="RHEA-COMP:11605"/>
        <dbReference type="ChEBI" id="CHEBI:15378"/>
        <dbReference type="ChEBI" id="CHEBI:30013"/>
        <dbReference type="ChEBI" id="CHEBI:30616"/>
        <dbReference type="ChEBI" id="CHEBI:61977"/>
        <dbReference type="ChEBI" id="CHEBI:456216"/>
        <dbReference type="EC" id="2.7.11.1"/>
    </reaction>
</comment>
<evidence type="ECO:0000256" key="5">
    <source>
        <dbReference type="ARBA" id="ARBA00022723"/>
    </source>
</evidence>
<dbReference type="GO" id="GO:0090307">
    <property type="term" value="P:mitotic spindle assembly"/>
    <property type="evidence" value="ECO:0007669"/>
    <property type="project" value="TreeGrafter"/>
</dbReference>
<dbReference type="SMART" id="SM00233">
    <property type="entry name" value="PH"/>
    <property type="match status" value="1"/>
</dbReference>
<dbReference type="InterPro" id="IPR001849">
    <property type="entry name" value="PH_domain"/>
</dbReference>
<keyword evidence="7" id="KW-0862">Zinc</keyword>
<keyword evidence="6 14" id="KW-0547">Nucleotide-binding</keyword>
<keyword evidence="2" id="KW-0963">Cytoplasm</keyword>
<keyword evidence="15" id="KW-0175">Coiled coil</keyword>
<dbReference type="GO" id="GO:0004674">
    <property type="term" value="F:protein serine/threonine kinase activity"/>
    <property type="evidence" value="ECO:0007669"/>
    <property type="project" value="UniProtKB-EC"/>
</dbReference>
<dbReference type="GO" id="GO:0005876">
    <property type="term" value="C:spindle microtubule"/>
    <property type="evidence" value="ECO:0007669"/>
    <property type="project" value="TreeGrafter"/>
</dbReference>
<dbReference type="InterPro" id="IPR002219">
    <property type="entry name" value="PKC_DAG/PE"/>
</dbReference>
<keyword evidence="4" id="KW-0493">Microtubule</keyword>
<proteinExistence type="inferred from homology"/>
<evidence type="ECO:0000313" key="21">
    <source>
        <dbReference type="Proteomes" id="UP000887563"/>
    </source>
</evidence>
<comment type="subcellular location">
    <subcellularLocation>
        <location evidence="1">Cytoplasm</location>
        <location evidence="1">Cytoskeleton</location>
    </subcellularLocation>
</comment>
<dbReference type="PRINTS" id="PR00380">
    <property type="entry name" value="KINESINHEAVY"/>
</dbReference>
<feature type="domain" description="Phorbol-ester/DAG-type" evidence="19">
    <location>
        <begin position="954"/>
        <end position="1004"/>
    </location>
</feature>